<dbReference type="AlphaFoldDB" id="A0A7W9TVG6"/>
<sequence>MEEQENKLYMPVFDCLMWAKATLEVGNKLIVPKMVPRDESRINEHFFVISIMKLSNWCDVLQALDDRFSEPCKIISDVVTEDVKNVRDMREHDDEYLQGSGRRKDKFMFQAEDFSSDASATIARDGEYLIGGRVHVQKLMDAAGRFTAAVEALLEDVGLGWMKKR</sequence>
<name>A0A7W9TVG6_9BURK</name>
<dbReference type="Proteomes" id="UP000571554">
    <property type="component" value="Unassembled WGS sequence"/>
</dbReference>
<comment type="caution">
    <text evidence="1">The sequence shown here is derived from an EMBL/GenBank/DDBJ whole genome shotgun (WGS) entry which is preliminary data.</text>
</comment>
<dbReference type="EMBL" id="JACHBW010000004">
    <property type="protein sequence ID" value="MBB6101844.1"/>
    <property type="molecule type" value="Genomic_DNA"/>
</dbReference>
<evidence type="ECO:0000313" key="1">
    <source>
        <dbReference type="EMBL" id="MBB6101844.1"/>
    </source>
</evidence>
<proteinExistence type="predicted"/>
<protein>
    <submittedName>
        <fullName evidence="1">Uncharacterized protein</fullName>
    </submittedName>
</protein>
<organism evidence="1 2">
    <name type="scientific">Paraburkholderia bannensis</name>
    <dbReference type="NCBI Taxonomy" id="765414"/>
    <lineage>
        <taxon>Bacteria</taxon>
        <taxon>Pseudomonadati</taxon>
        <taxon>Pseudomonadota</taxon>
        <taxon>Betaproteobacteria</taxon>
        <taxon>Burkholderiales</taxon>
        <taxon>Burkholderiaceae</taxon>
        <taxon>Paraburkholderia</taxon>
    </lineage>
</organism>
<gene>
    <name evidence="1" type="ORF">F4827_001692</name>
</gene>
<evidence type="ECO:0000313" key="2">
    <source>
        <dbReference type="Proteomes" id="UP000571554"/>
    </source>
</evidence>
<reference evidence="1 2" key="1">
    <citation type="submission" date="2020-08" db="EMBL/GenBank/DDBJ databases">
        <title>Above-ground endophytic microbial communities from plants in different locations in the United States.</title>
        <authorList>
            <person name="Frank C."/>
        </authorList>
    </citation>
    <scope>NUCLEOTIDE SEQUENCE [LARGE SCALE GENOMIC DNA]</scope>
    <source>
        <strain evidence="1 2">WP4_2_2</strain>
    </source>
</reference>
<accession>A0A7W9TVG6</accession>
<keyword evidence="2" id="KW-1185">Reference proteome</keyword>
<dbReference type="RefSeq" id="WP_221303632.1">
    <property type="nucleotide sequence ID" value="NZ_JACHBW010000004.1"/>
</dbReference>